<proteinExistence type="predicted"/>
<dbReference type="Pfam" id="PF03133">
    <property type="entry name" value="TTL"/>
    <property type="match status" value="1"/>
</dbReference>
<dbReference type="Proteomes" id="UP000602510">
    <property type="component" value="Unassembled WGS sequence"/>
</dbReference>
<dbReference type="GO" id="GO:0015630">
    <property type="term" value="C:microtubule cytoskeleton"/>
    <property type="evidence" value="ECO:0007669"/>
    <property type="project" value="TreeGrafter"/>
</dbReference>
<dbReference type="SUPFAM" id="SSF56059">
    <property type="entry name" value="Glutathione synthetase ATP-binding domain-like"/>
    <property type="match status" value="1"/>
</dbReference>
<dbReference type="GO" id="GO:0005737">
    <property type="term" value="C:cytoplasm"/>
    <property type="evidence" value="ECO:0007669"/>
    <property type="project" value="UniProtKB-SubCell"/>
</dbReference>
<dbReference type="Proteomes" id="UP000704712">
    <property type="component" value="Unassembled WGS sequence"/>
</dbReference>
<reference evidence="6" key="1">
    <citation type="submission" date="2020-04" db="EMBL/GenBank/DDBJ databases">
        <title>Hybrid Assembly of Korean Phytophthora infestans isolates.</title>
        <authorList>
            <person name="Prokchorchik M."/>
            <person name="Lee Y."/>
            <person name="Seo J."/>
            <person name="Cho J.-H."/>
            <person name="Park Y.-E."/>
            <person name="Jang D.-C."/>
            <person name="Im J.-S."/>
            <person name="Choi J.-G."/>
            <person name="Park H.-J."/>
            <person name="Lee G.-B."/>
            <person name="Lee Y.-G."/>
            <person name="Hong S.-Y."/>
            <person name="Cho K."/>
            <person name="Sohn K.H."/>
        </authorList>
    </citation>
    <scope>NUCLEOTIDE SEQUENCE</scope>
    <source>
        <strain evidence="6">KR_1_A1</strain>
        <strain evidence="7">KR_2_A2</strain>
    </source>
</reference>
<dbReference type="PROSITE" id="PS51221">
    <property type="entry name" value="TTL"/>
    <property type="match status" value="1"/>
</dbReference>
<evidence type="ECO:0000256" key="2">
    <source>
        <dbReference type="ARBA" id="ARBA00022490"/>
    </source>
</evidence>
<keyword evidence="5" id="KW-0067">ATP-binding</keyword>
<dbReference type="PANTHER" id="PTHR45870">
    <property type="entry name" value="TUBULIN MONOGLYCYLASE TTLL3"/>
    <property type="match status" value="1"/>
</dbReference>
<dbReference type="EMBL" id="WSZM01000492">
    <property type="protein sequence ID" value="KAF4032409.1"/>
    <property type="molecule type" value="Genomic_DNA"/>
</dbReference>
<evidence type="ECO:0000313" key="7">
    <source>
        <dbReference type="EMBL" id="KAF4149539.1"/>
    </source>
</evidence>
<evidence type="ECO:0000256" key="5">
    <source>
        <dbReference type="ARBA" id="ARBA00022840"/>
    </source>
</evidence>
<organism evidence="6 8">
    <name type="scientific">Phytophthora infestans</name>
    <name type="common">Potato late blight agent</name>
    <name type="synonym">Botrytis infestans</name>
    <dbReference type="NCBI Taxonomy" id="4787"/>
    <lineage>
        <taxon>Eukaryota</taxon>
        <taxon>Sar</taxon>
        <taxon>Stramenopiles</taxon>
        <taxon>Oomycota</taxon>
        <taxon>Peronosporomycetes</taxon>
        <taxon>Peronosporales</taxon>
        <taxon>Peronosporaceae</taxon>
        <taxon>Phytophthora</taxon>
    </lineage>
</organism>
<dbReference type="PANTHER" id="PTHR45870:SF2">
    <property type="entry name" value="TUBULIN MONOGLYCYLASE TTLL3"/>
    <property type="match status" value="1"/>
</dbReference>
<accession>A0A833SIZ6</accession>
<sequence>MQQLFAADDKFPSVVAALEARGWRRLPFVGCPKFDLKWTNYSKISWWRVTPQQIVSHLQNSITLSQKDQLLRLLYARGNEEQIQVDRCFPRTFDLSQPQERRLLKFWFHYSQAVAVLLETLRNGVKVDAEQVEAAIKLVKTAISNHSFKNWRKERTLDELMTEEAVAWQRQLKSGSESEKVSLDFNRRREIEGVLSELERRDPQFHVVGNVWICKPSNLSQGRGIVLCSSFEEIEKITSSSGEQDDQGTETTSSQIKWIVQKYIERPLLLQNDRKFDIRQWVLITELEPKPTVFWFYKSYLRFCSRRYELTRLQDRFTHLSNFSVQQNFEREEARGLDKQNVETASHRAESVDTFEPMWSSDQFRDTLRQKHGRDVWEETILPQMHNTARLTLDAALPKLKAVGRGFEWLGFDFLVDEHHHVWLLEVNVSPDVSHSTRVTAELVPKATTDLLNVVLDPETSRSSDNGWLPFLLQARQ</sequence>
<keyword evidence="2" id="KW-0963">Cytoplasm</keyword>
<evidence type="ECO:0000313" key="6">
    <source>
        <dbReference type="EMBL" id="KAF4032409.1"/>
    </source>
</evidence>
<dbReference type="InterPro" id="IPR004344">
    <property type="entry name" value="TTL/TTLL_fam"/>
</dbReference>
<comment type="caution">
    <text evidence="6">The sequence shown here is derived from an EMBL/GenBank/DDBJ whole genome shotgun (WGS) entry which is preliminary data.</text>
</comment>
<dbReference type="InterPro" id="IPR051437">
    <property type="entry name" value="TTLL_monoglycylase"/>
</dbReference>
<comment type="subcellular location">
    <subcellularLocation>
        <location evidence="1">Cytoplasm</location>
    </subcellularLocation>
</comment>
<evidence type="ECO:0000256" key="4">
    <source>
        <dbReference type="ARBA" id="ARBA00022741"/>
    </source>
</evidence>
<evidence type="ECO:0000256" key="3">
    <source>
        <dbReference type="ARBA" id="ARBA00022598"/>
    </source>
</evidence>
<keyword evidence="3 6" id="KW-0436">Ligase</keyword>
<dbReference type="GO" id="GO:0070736">
    <property type="term" value="F:protein-glycine ligase activity, initiating"/>
    <property type="evidence" value="ECO:0007669"/>
    <property type="project" value="TreeGrafter"/>
</dbReference>
<dbReference type="AlphaFoldDB" id="A0A833SIZ6"/>
<dbReference type="GO" id="GO:0005524">
    <property type="term" value="F:ATP binding"/>
    <property type="evidence" value="ECO:0007669"/>
    <property type="project" value="UniProtKB-KW"/>
</dbReference>
<name>A0A833SIZ6_PHYIN</name>
<gene>
    <name evidence="6" type="ORF">GN244_ATG15722</name>
    <name evidence="7" type="ORF">GN958_ATG01256</name>
</gene>
<dbReference type="EMBL" id="JAACNO010000162">
    <property type="protein sequence ID" value="KAF4149539.1"/>
    <property type="molecule type" value="Genomic_DNA"/>
</dbReference>
<protein>
    <submittedName>
        <fullName evidence="6">Tubulin-tyrosine ligase family</fullName>
    </submittedName>
</protein>
<dbReference type="Gene3D" id="3.30.470.20">
    <property type="entry name" value="ATP-grasp fold, B domain"/>
    <property type="match status" value="1"/>
</dbReference>
<keyword evidence="4" id="KW-0547">Nucleotide-binding</keyword>
<evidence type="ECO:0000313" key="8">
    <source>
        <dbReference type="Proteomes" id="UP000602510"/>
    </source>
</evidence>
<keyword evidence="8" id="KW-1185">Reference proteome</keyword>
<evidence type="ECO:0000256" key="1">
    <source>
        <dbReference type="ARBA" id="ARBA00004496"/>
    </source>
</evidence>